<evidence type="ECO:0000259" key="1">
    <source>
        <dbReference type="PROSITE" id="PS51186"/>
    </source>
</evidence>
<dbReference type="Proteomes" id="UP000484164">
    <property type="component" value="Unassembled WGS sequence"/>
</dbReference>
<dbReference type="Gene3D" id="3.40.630.30">
    <property type="match status" value="1"/>
</dbReference>
<gene>
    <name evidence="2" type="ORF">F8C82_07585</name>
</gene>
<proteinExistence type="predicted"/>
<dbReference type="GO" id="GO:0016747">
    <property type="term" value="F:acyltransferase activity, transferring groups other than amino-acyl groups"/>
    <property type="evidence" value="ECO:0007669"/>
    <property type="project" value="InterPro"/>
</dbReference>
<dbReference type="Pfam" id="PF13302">
    <property type="entry name" value="Acetyltransf_3"/>
    <property type="match status" value="1"/>
</dbReference>
<keyword evidence="3" id="KW-1185">Reference proteome</keyword>
<dbReference type="RefSeq" id="WP_151692987.1">
    <property type="nucleotide sequence ID" value="NZ_BMGX01000001.1"/>
</dbReference>
<dbReference type="InterPro" id="IPR000182">
    <property type="entry name" value="GNAT_dom"/>
</dbReference>
<evidence type="ECO:0000313" key="3">
    <source>
        <dbReference type="Proteomes" id="UP000484164"/>
    </source>
</evidence>
<organism evidence="2 3">
    <name type="scientific">Phaeocystidibacter marisrubri</name>
    <dbReference type="NCBI Taxonomy" id="1577780"/>
    <lineage>
        <taxon>Bacteria</taxon>
        <taxon>Pseudomonadati</taxon>
        <taxon>Bacteroidota</taxon>
        <taxon>Flavobacteriia</taxon>
        <taxon>Flavobacteriales</taxon>
        <taxon>Phaeocystidibacteraceae</taxon>
        <taxon>Phaeocystidibacter</taxon>
    </lineage>
</organism>
<sequence>MNTTTDNPMELRVLQQNENASDPLFQSEYAQQLLSIYAEYYVETGFQFPWVAYLIVDDGEVLGTVSFTKAPVDHTVEIAYWTSPDHEGKGVASFGCKEIVRIAVEADPSVTITAKTAPEINPSTHILEKNGFRKVEVVQDDEIGDAWMWKYHGSGAE</sequence>
<dbReference type="CDD" id="cd04301">
    <property type="entry name" value="NAT_SF"/>
    <property type="match status" value="1"/>
</dbReference>
<accession>A0A6L3ZDP2</accession>
<protein>
    <submittedName>
        <fullName evidence="2">GNAT family N-acetyltransferase</fullName>
    </submittedName>
</protein>
<dbReference type="SUPFAM" id="SSF55729">
    <property type="entry name" value="Acyl-CoA N-acyltransferases (Nat)"/>
    <property type="match status" value="1"/>
</dbReference>
<dbReference type="InterPro" id="IPR051531">
    <property type="entry name" value="N-acetyltransferase"/>
</dbReference>
<dbReference type="AlphaFoldDB" id="A0A6L3ZDP2"/>
<reference evidence="2 3" key="1">
    <citation type="submission" date="2019-10" db="EMBL/GenBank/DDBJ databases">
        <title>Genome sequence of Phaeocystidibacter marisrubri JCM30614 (type strain).</title>
        <authorList>
            <person name="Bowman J.P."/>
        </authorList>
    </citation>
    <scope>NUCLEOTIDE SEQUENCE [LARGE SCALE GENOMIC DNA]</scope>
    <source>
        <strain evidence="2 3">JCM 30614</strain>
    </source>
</reference>
<dbReference type="PROSITE" id="PS51186">
    <property type="entry name" value="GNAT"/>
    <property type="match status" value="1"/>
</dbReference>
<dbReference type="EMBL" id="WBVQ01000002">
    <property type="protein sequence ID" value="KAB2815557.1"/>
    <property type="molecule type" value="Genomic_DNA"/>
</dbReference>
<dbReference type="PANTHER" id="PTHR43792">
    <property type="entry name" value="GNAT FAMILY, PUTATIVE (AFU_ORTHOLOGUE AFUA_3G00765)-RELATED-RELATED"/>
    <property type="match status" value="1"/>
</dbReference>
<dbReference type="PANTHER" id="PTHR43792:SF13">
    <property type="entry name" value="ACETYLTRANSFERASE"/>
    <property type="match status" value="1"/>
</dbReference>
<name>A0A6L3ZDP2_9FLAO</name>
<feature type="domain" description="N-acetyltransferase" evidence="1">
    <location>
        <begin position="9"/>
        <end position="153"/>
    </location>
</feature>
<evidence type="ECO:0000313" key="2">
    <source>
        <dbReference type="EMBL" id="KAB2815557.1"/>
    </source>
</evidence>
<dbReference type="InterPro" id="IPR016181">
    <property type="entry name" value="Acyl_CoA_acyltransferase"/>
</dbReference>
<comment type="caution">
    <text evidence="2">The sequence shown here is derived from an EMBL/GenBank/DDBJ whole genome shotgun (WGS) entry which is preliminary data.</text>
</comment>
<dbReference type="OrthoDB" id="9811523at2"/>
<keyword evidence="2" id="KW-0808">Transferase</keyword>